<sequence>MAARVLAAAFFVLVCAAVRAELTGLRGADHIRMTVPDLAQAEAFFSRVLGCETLARNGPLSSSDDWLEKHVGVDARSQIRAMAMLRCGAGANLELFEWSAPDQDRRQPRNSDYAGHHLSFYVDDIQAAADWLRKNGVDTYDGPFTTQDGDYGGQWVLYFRTPWGAHLELVSYPNGLGYERKGPQRLWDPRTARP</sequence>
<dbReference type="Proteomes" id="UP000092952">
    <property type="component" value="Chromosome"/>
</dbReference>
<evidence type="ECO:0000313" key="4">
    <source>
        <dbReference type="EMBL" id="ANX04798.1"/>
    </source>
</evidence>
<dbReference type="GO" id="GO:0046872">
    <property type="term" value="F:metal ion binding"/>
    <property type="evidence" value="ECO:0007669"/>
    <property type="project" value="UniProtKB-KW"/>
</dbReference>
<dbReference type="PANTHER" id="PTHR43048:SF6">
    <property type="entry name" value="BLR8189 PROTEIN"/>
    <property type="match status" value="1"/>
</dbReference>
<keyword evidence="5" id="KW-1185">Reference proteome</keyword>
<dbReference type="PROSITE" id="PS51819">
    <property type="entry name" value="VOC"/>
    <property type="match status" value="1"/>
</dbReference>
<feature type="signal peptide" evidence="2">
    <location>
        <begin position="1"/>
        <end position="20"/>
    </location>
</feature>
<dbReference type="EMBL" id="CP014671">
    <property type="protein sequence ID" value="ANX04798.1"/>
    <property type="molecule type" value="Genomic_DNA"/>
</dbReference>
<proteinExistence type="predicted"/>
<dbReference type="Gene3D" id="3.10.180.10">
    <property type="entry name" value="2,3-Dihydroxybiphenyl 1,2-Dioxygenase, domain 1"/>
    <property type="match status" value="1"/>
</dbReference>
<dbReference type="InterPro" id="IPR037523">
    <property type="entry name" value="VOC_core"/>
</dbReference>
<evidence type="ECO:0000256" key="1">
    <source>
        <dbReference type="ARBA" id="ARBA00022723"/>
    </source>
</evidence>
<dbReference type="InterPro" id="IPR029068">
    <property type="entry name" value="Glyas_Bleomycin-R_OHBP_Dase"/>
</dbReference>
<accession>A0A1B1YVT3</accession>
<dbReference type="AlphaFoldDB" id="A0A1B1YVT3"/>
<organism evidence="4 5">
    <name type="scientific">Immundisolibacter cernigliae</name>
    <dbReference type="NCBI Taxonomy" id="1810504"/>
    <lineage>
        <taxon>Bacteria</taxon>
        <taxon>Pseudomonadati</taxon>
        <taxon>Pseudomonadota</taxon>
        <taxon>Gammaproteobacteria</taxon>
        <taxon>Immundisolibacterales</taxon>
        <taxon>Immundisolibacteraceae</taxon>
        <taxon>Immundisolibacter</taxon>
    </lineage>
</organism>
<dbReference type="InParanoid" id="A0A1B1YVT3"/>
<evidence type="ECO:0000259" key="3">
    <source>
        <dbReference type="PROSITE" id="PS51819"/>
    </source>
</evidence>
<gene>
    <name evidence="4" type="ORF">PG2T_11895</name>
</gene>
<dbReference type="STRING" id="1810504.PG2T_11895"/>
<reference evidence="5" key="1">
    <citation type="submission" date="2016-03" db="EMBL/GenBank/DDBJ databases">
        <title>Complete genome sequence of Solimmundus cernigliae, representing a novel lineage of polycyclic aromatic hydrocarbon degraders within the Gammaproteobacteria.</title>
        <authorList>
            <person name="Singleton D.R."/>
            <person name="Dickey A.N."/>
            <person name="Scholl E.H."/>
            <person name="Wright F.A."/>
            <person name="Aitken M.D."/>
        </authorList>
    </citation>
    <scope>NUCLEOTIDE SEQUENCE [LARGE SCALE GENOMIC DNA]</scope>
    <source>
        <strain evidence="5">TR3.2</strain>
    </source>
</reference>
<dbReference type="Pfam" id="PF13669">
    <property type="entry name" value="Glyoxalase_4"/>
    <property type="match status" value="1"/>
</dbReference>
<dbReference type="SUPFAM" id="SSF54593">
    <property type="entry name" value="Glyoxalase/Bleomycin resistance protein/Dihydroxybiphenyl dioxygenase"/>
    <property type="match status" value="1"/>
</dbReference>
<dbReference type="GO" id="GO:0046491">
    <property type="term" value="P:L-methylmalonyl-CoA metabolic process"/>
    <property type="evidence" value="ECO:0007669"/>
    <property type="project" value="TreeGrafter"/>
</dbReference>
<evidence type="ECO:0000256" key="2">
    <source>
        <dbReference type="SAM" id="SignalP"/>
    </source>
</evidence>
<keyword evidence="2" id="KW-0732">Signal</keyword>
<dbReference type="PANTHER" id="PTHR43048">
    <property type="entry name" value="METHYLMALONYL-COA EPIMERASE"/>
    <property type="match status" value="1"/>
</dbReference>
<dbReference type="GO" id="GO:0004493">
    <property type="term" value="F:methylmalonyl-CoA epimerase activity"/>
    <property type="evidence" value="ECO:0007669"/>
    <property type="project" value="TreeGrafter"/>
</dbReference>
<keyword evidence="1" id="KW-0479">Metal-binding</keyword>
<feature type="domain" description="VOC" evidence="3">
    <location>
        <begin position="27"/>
        <end position="172"/>
    </location>
</feature>
<dbReference type="KEGG" id="gbi:PG2T_11895"/>
<name>A0A1B1YVT3_9GAMM</name>
<feature type="chain" id="PRO_5008533054" description="VOC domain-containing protein" evidence="2">
    <location>
        <begin position="21"/>
        <end position="194"/>
    </location>
</feature>
<evidence type="ECO:0000313" key="5">
    <source>
        <dbReference type="Proteomes" id="UP000092952"/>
    </source>
</evidence>
<protein>
    <recommendedName>
        <fullName evidence="3">VOC domain-containing protein</fullName>
    </recommendedName>
</protein>
<dbReference type="RefSeq" id="WP_236953247.1">
    <property type="nucleotide sequence ID" value="NZ_CP014671.1"/>
</dbReference>
<dbReference type="InterPro" id="IPR051785">
    <property type="entry name" value="MMCE/EMCE_epimerase"/>
</dbReference>